<evidence type="ECO:0000256" key="4">
    <source>
        <dbReference type="ARBA" id="ARBA00023163"/>
    </source>
</evidence>
<proteinExistence type="predicted"/>
<evidence type="ECO:0000256" key="5">
    <source>
        <dbReference type="ARBA" id="ARBA00023242"/>
    </source>
</evidence>
<evidence type="ECO:0000259" key="10">
    <source>
        <dbReference type="Pfam" id="PF16417"/>
    </source>
</evidence>
<feature type="domain" description="CCR4-Not complex component Not1 C-terminal" evidence="7">
    <location>
        <begin position="1964"/>
        <end position="2344"/>
    </location>
</feature>
<feature type="region of interest" description="Disordered" evidence="6">
    <location>
        <begin position="1204"/>
        <end position="1239"/>
    </location>
</feature>
<evidence type="ECO:0008006" key="15">
    <source>
        <dbReference type="Google" id="ProtNLM"/>
    </source>
</evidence>
<dbReference type="Pfam" id="PF04054">
    <property type="entry name" value="Not1"/>
    <property type="match status" value="1"/>
</dbReference>
<dbReference type="eggNOG" id="KOG1831">
    <property type="taxonomic scope" value="Eukaryota"/>
</dbReference>
<dbReference type="Pfam" id="PF25097">
    <property type="entry name" value="ARM_Cnot1"/>
    <property type="match status" value="1"/>
</dbReference>
<feature type="domain" description="CCR4-NOT transcription complex subunit 1" evidence="8">
    <location>
        <begin position="1309"/>
        <end position="1449"/>
    </location>
</feature>
<feature type="compositionally biased region" description="Low complexity" evidence="6">
    <location>
        <begin position="2429"/>
        <end position="2446"/>
    </location>
</feature>
<dbReference type="InterPro" id="IPR032191">
    <property type="entry name" value="CNOT1_CAF1_bind"/>
</dbReference>
<dbReference type="FunFam" id="1.25.40.840:FF:000003">
    <property type="entry name" value="Transcription regulator"/>
    <property type="match status" value="1"/>
</dbReference>
<dbReference type="InterPro" id="IPR040398">
    <property type="entry name" value="Not1"/>
</dbReference>
<dbReference type="CDD" id="cd20710">
    <property type="entry name" value="NOT1_connector"/>
    <property type="match status" value="1"/>
</dbReference>
<dbReference type="FunFam" id="1.25.40.180:FF:000012">
    <property type="entry name" value="Ccr4-Not transcription complex subunit"/>
    <property type="match status" value="1"/>
</dbReference>
<dbReference type="VEuPathDB" id="FungiDB:KRP23_4910"/>
<reference evidence="14" key="1">
    <citation type="journal article" date="2006" name="Science">
        <title>Phytophthora genome sequences uncover evolutionary origins and mechanisms of pathogenesis.</title>
        <authorList>
            <person name="Tyler B.M."/>
            <person name="Tripathy S."/>
            <person name="Zhang X."/>
            <person name="Dehal P."/>
            <person name="Jiang R.H."/>
            <person name="Aerts A."/>
            <person name="Arredondo F.D."/>
            <person name="Baxter L."/>
            <person name="Bensasson D."/>
            <person name="Beynon J.L."/>
            <person name="Chapman J."/>
            <person name="Damasceno C.M."/>
            <person name="Dorrance A.E."/>
            <person name="Dou D."/>
            <person name="Dickerman A.W."/>
            <person name="Dubchak I.L."/>
            <person name="Garbelotto M."/>
            <person name="Gijzen M."/>
            <person name="Gordon S.G."/>
            <person name="Govers F."/>
            <person name="Grunwald N.J."/>
            <person name="Huang W."/>
            <person name="Ivors K.L."/>
            <person name="Jones R.W."/>
            <person name="Kamoun S."/>
            <person name="Krampis K."/>
            <person name="Lamour K.H."/>
            <person name="Lee M.K."/>
            <person name="McDonald W.H."/>
            <person name="Medina M."/>
            <person name="Meijer H.J."/>
            <person name="Nordberg E.K."/>
            <person name="Maclean D.J."/>
            <person name="Ospina-Giraldo M.D."/>
            <person name="Morris P.F."/>
            <person name="Phuntumart V."/>
            <person name="Putnam N.H."/>
            <person name="Rash S."/>
            <person name="Rose J.K."/>
            <person name="Sakihama Y."/>
            <person name="Salamov A.A."/>
            <person name="Savidor A."/>
            <person name="Scheuring C.F."/>
            <person name="Smith B.M."/>
            <person name="Sobral B.W."/>
            <person name="Terry A."/>
            <person name="Torto-Alalibo T.A."/>
            <person name="Win J."/>
            <person name="Xu Z."/>
            <person name="Zhang H."/>
            <person name="Grigoriev I.V."/>
            <person name="Rokhsar D.S."/>
            <person name="Boore J.L."/>
        </authorList>
    </citation>
    <scope>NUCLEOTIDE SEQUENCE [LARGE SCALE GENOMIC DNA]</scope>
    <source>
        <strain evidence="14">Pr102</strain>
    </source>
</reference>
<feature type="compositionally biased region" description="Low complexity" evidence="6">
    <location>
        <begin position="945"/>
        <end position="956"/>
    </location>
</feature>
<dbReference type="GO" id="GO:0000288">
    <property type="term" value="P:nuclear-transcribed mRNA catabolic process, deadenylation-dependent decay"/>
    <property type="evidence" value="ECO:0000318"/>
    <property type="project" value="GO_Central"/>
</dbReference>
<feature type="domain" description="CCR4-NOT transcription complex subunit 1 TTP binding" evidence="10">
    <location>
        <begin position="707"/>
        <end position="864"/>
    </location>
</feature>
<dbReference type="GO" id="GO:0030015">
    <property type="term" value="C:CCR4-NOT core complex"/>
    <property type="evidence" value="ECO:0000318"/>
    <property type="project" value="GO_Central"/>
</dbReference>
<dbReference type="FunFam" id="1.25.40.800:FF:000002">
    <property type="entry name" value="CCR4-Not complex component, Not1"/>
    <property type="match status" value="1"/>
</dbReference>
<dbReference type="GO" id="GO:0060090">
    <property type="term" value="F:molecular adaptor activity"/>
    <property type="evidence" value="ECO:0000318"/>
    <property type="project" value="GO_Central"/>
</dbReference>
<dbReference type="InterPro" id="IPR038535">
    <property type="entry name" value="CNOT1_TTP_bind_sf"/>
</dbReference>
<evidence type="ECO:0000259" key="7">
    <source>
        <dbReference type="Pfam" id="PF04054"/>
    </source>
</evidence>
<keyword evidence="3" id="KW-0805">Transcription regulation</keyword>
<feature type="domain" description="CCR4-NOT transcription complex subunit 1 HEAT repeat" evidence="11">
    <location>
        <begin position="485"/>
        <end position="631"/>
    </location>
</feature>
<accession>H3GUY1</accession>
<dbReference type="InterPro" id="IPR032194">
    <property type="entry name" value="CNOT1_HEAT"/>
</dbReference>
<name>H3GUY1_PHYRM</name>
<evidence type="ECO:0000256" key="6">
    <source>
        <dbReference type="SAM" id="MobiDB-lite"/>
    </source>
</evidence>
<dbReference type="Pfam" id="PF16418">
    <property type="entry name" value="CNOT1_HEAT"/>
    <property type="match status" value="1"/>
</dbReference>
<evidence type="ECO:0000256" key="3">
    <source>
        <dbReference type="ARBA" id="ARBA00023015"/>
    </source>
</evidence>
<dbReference type="OMA" id="VECHYQL"/>
<keyword evidence="5" id="KW-0539">Nucleus</keyword>
<dbReference type="Proteomes" id="UP000005238">
    <property type="component" value="Unassembled WGS sequence"/>
</dbReference>
<dbReference type="InterPro" id="IPR007196">
    <property type="entry name" value="CCR4-Not_Not1_C"/>
</dbReference>
<dbReference type="Gene3D" id="1.25.40.800">
    <property type="match status" value="1"/>
</dbReference>
<feature type="compositionally biased region" description="Polar residues" evidence="6">
    <location>
        <begin position="2605"/>
        <end position="2620"/>
    </location>
</feature>
<evidence type="ECO:0000259" key="8">
    <source>
        <dbReference type="Pfam" id="PF12842"/>
    </source>
</evidence>
<feature type="region of interest" description="Disordered" evidence="6">
    <location>
        <begin position="2207"/>
        <end position="2229"/>
    </location>
</feature>
<dbReference type="EMBL" id="DS566053">
    <property type="status" value="NOT_ANNOTATED_CDS"/>
    <property type="molecule type" value="Genomic_DNA"/>
</dbReference>
<evidence type="ECO:0000256" key="2">
    <source>
        <dbReference type="ARBA" id="ARBA00022491"/>
    </source>
</evidence>
<evidence type="ECO:0000313" key="13">
    <source>
        <dbReference type="EnsemblProtists" id="Phyra81088"/>
    </source>
</evidence>
<dbReference type="InterPro" id="IPR055454">
    <property type="entry name" value="CNOT1-like_NOT1_connector"/>
</dbReference>
<dbReference type="InterPro" id="IPR032193">
    <property type="entry name" value="CNOT1_TTP_bind"/>
</dbReference>
<keyword evidence="14" id="KW-1185">Reference proteome</keyword>
<evidence type="ECO:0000259" key="9">
    <source>
        <dbReference type="Pfam" id="PF16415"/>
    </source>
</evidence>
<dbReference type="Pfam" id="PF16417">
    <property type="entry name" value="CNOT1_TTP_bind"/>
    <property type="match status" value="1"/>
</dbReference>
<feature type="region of interest" description="Disordered" evidence="6">
    <location>
        <begin position="943"/>
        <end position="967"/>
    </location>
</feature>
<dbReference type="FunFam" id="1.25.40.790:FF:000005">
    <property type="entry name" value="CCR4-NOT transcription complex subunit 1"/>
    <property type="match status" value="1"/>
</dbReference>
<organism evidence="13 14">
    <name type="scientific">Phytophthora ramorum</name>
    <name type="common">Sudden oak death agent</name>
    <dbReference type="NCBI Taxonomy" id="164328"/>
    <lineage>
        <taxon>Eukaryota</taxon>
        <taxon>Sar</taxon>
        <taxon>Stramenopiles</taxon>
        <taxon>Oomycota</taxon>
        <taxon>Peronosporomycetes</taxon>
        <taxon>Peronosporales</taxon>
        <taxon>Peronosporaceae</taxon>
        <taxon>Phytophthora</taxon>
    </lineage>
</organism>
<dbReference type="PANTHER" id="PTHR13162">
    <property type="entry name" value="CCR4-NOT TRANSCRIPTION COMPLEX"/>
    <property type="match status" value="1"/>
</dbReference>
<evidence type="ECO:0000313" key="14">
    <source>
        <dbReference type="Proteomes" id="UP000005238"/>
    </source>
</evidence>
<feature type="domain" description="CCR4-NOT transcription complex subunit 1-like NOT1 connector" evidence="12">
    <location>
        <begin position="1616"/>
        <end position="1771"/>
    </location>
</feature>
<dbReference type="STRING" id="164328.H3GUY1"/>
<reference evidence="13" key="2">
    <citation type="submission" date="2015-06" db="UniProtKB">
        <authorList>
            <consortium name="EnsemblProtists"/>
        </authorList>
    </citation>
    <scope>IDENTIFICATION</scope>
    <source>
        <strain evidence="13">Pr102</strain>
    </source>
</reference>
<feature type="domain" description="CCR4-NOT transcription complex subunit 1 CAF1-binding" evidence="9">
    <location>
        <begin position="987"/>
        <end position="1206"/>
    </location>
</feature>
<dbReference type="VEuPathDB" id="FungiDB:KRP22_4823"/>
<dbReference type="InterPro" id="IPR024557">
    <property type="entry name" value="CNOT1_dom_4"/>
</dbReference>
<dbReference type="Gene3D" id="1.25.40.180">
    <property type="match status" value="1"/>
</dbReference>
<dbReference type="VEuPathDB" id="FungiDB:KRP22_4824"/>
<keyword evidence="4" id="KW-0804">Transcription</keyword>
<comment type="subcellular location">
    <subcellularLocation>
        <location evidence="1">Nucleus</location>
    </subcellularLocation>
</comment>
<dbReference type="EnsemblProtists" id="Phyra81088">
    <property type="protein sequence ID" value="Phyra81088"/>
    <property type="gene ID" value="Phyra81088"/>
</dbReference>
<dbReference type="HOGENOM" id="CLU_000286_3_0_1"/>
<dbReference type="GO" id="GO:0000289">
    <property type="term" value="P:nuclear-transcribed mRNA poly(A) tail shortening"/>
    <property type="evidence" value="ECO:0007669"/>
    <property type="project" value="UniProtKB-ARBA"/>
</dbReference>
<dbReference type="VEuPathDB" id="FungiDB:KRP23_4911"/>
<feature type="compositionally biased region" description="Acidic residues" evidence="6">
    <location>
        <begin position="2729"/>
        <end position="2738"/>
    </location>
</feature>
<dbReference type="Gene3D" id="1.25.40.790">
    <property type="match status" value="1"/>
</dbReference>
<evidence type="ECO:0000256" key="1">
    <source>
        <dbReference type="ARBA" id="ARBA00004123"/>
    </source>
</evidence>
<feature type="region of interest" description="Disordered" evidence="6">
    <location>
        <begin position="2717"/>
        <end position="2738"/>
    </location>
</feature>
<dbReference type="PANTHER" id="PTHR13162:SF8">
    <property type="entry name" value="CCR4-NOT TRANSCRIPTION COMPLEX SUBUNIT 1"/>
    <property type="match status" value="1"/>
</dbReference>
<dbReference type="Gene3D" id="1.25.40.840">
    <property type="entry name" value="CCR4-NOT transcription complex subunit 1 TTP binding domain"/>
    <property type="match status" value="1"/>
</dbReference>
<dbReference type="GO" id="GO:0005634">
    <property type="term" value="C:nucleus"/>
    <property type="evidence" value="ECO:0007669"/>
    <property type="project" value="UniProtKB-SubCell"/>
</dbReference>
<protein>
    <recommendedName>
        <fullName evidence="15">CCR4-NOT transcription complex subunit 1</fullName>
    </recommendedName>
</protein>
<dbReference type="FunCoup" id="H3GUY1">
    <property type="interactions" value="521"/>
</dbReference>
<feature type="region of interest" description="Disordered" evidence="6">
    <location>
        <begin position="2429"/>
        <end position="2457"/>
    </location>
</feature>
<dbReference type="Pfam" id="PF12842">
    <property type="entry name" value="DUF3819"/>
    <property type="match status" value="1"/>
</dbReference>
<dbReference type="GO" id="GO:0017148">
    <property type="term" value="P:negative regulation of translation"/>
    <property type="evidence" value="ECO:0007669"/>
    <property type="project" value="InterPro"/>
</dbReference>
<evidence type="ECO:0000259" key="12">
    <source>
        <dbReference type="Pfam" id="PF25097"/>
    </source>
</evidence>
<dbReference type="Pfam" id="PF16415">
    <property type="entry name" value="CNOT1_CAF1_bind"/>
    <property type="match status" value="1"/>
</dbReference>
<dbReference type="InParanoid" id="H3GUY1"/>
<feature type="region of interest" description="Disordered" evidence="6">
    <location>
        <begin position="2600"/>
        <end position="2630"/>
    </location>
</feature>
<sequence length="2738" mass="300667">MVSFASPLFWQINYLVTNLSKKNFKSNVAELNQLVELYGEDARIFLLNCLVQDIDFRGQKDALKIQLLTHEVAQASSRPNFTTFICEAIEGSSPDSVSGRHVTEEFLQLFCKTLKLSLPQQVTVGLAFAQGEKAESSAQAIKFLRTKIPEISSCGAKLPSDVLHSLVFVLRMKKEFHADVAETDSFLASISSAHPNDMSSLEMAPLTMGDPEHVDCGPVTDSDSLSQLISDVSSSCVFYELMEDVGYSCSSSPQAFRTLLAEAGLAKAPTIPPTQVAGMLAMLSRTFTGLDAENGATLMANLTIDFEATPSDEAAAAPVRENWDLEVIAEVLQKDYASIKWTKVAEKLDRADLSIQNATQLRVLITAFQRFSQTKLRVTTLLRPWKNSRAHISILKAAVEAPPEVLSFSESPRKLAPFEGADASAVPKNGVWFSLDVVETLLQVSEQDCYGDVRKLLDGAMKTCPDVLIANLAQASPRWNALRDDMFSELFSTYIMGRPNAPLIMRHLWSVAPKLVLYASVKCFYAATAPHIVSRLFALFRNTGDAFASAIHSNYFSFALALATMGANHDVLNLETWLVERLASQRTAFATSCLAFVHRNYTRAVPKSNITPQSSHVLSIESLATILKCIMAVQGALPVTIAQELKRIITLSMETHPVISASTRPVGETANPHVPGTGGAAVGIGAGAAAAAGIRAGGDPSASSGDASTYTAEMIEEQANAYFQQIYTSEQNINDVVAMLKRFQGSRDERERQIFYCMIHNLFDEYRFFPRYPEMELRITGVLFGKLIEHQVLPPNFLQTALRSVLESLREPVNSKFFFFGACALQQFVPRLRELPAYCTNLSQIPHLQHALPEIMRQVNQVTRSIALSGPSLDASSGSSDALSSLGGSLPPLGSAAEGEGTSRLVASAASFGLGSPPPAVPKAQDDIALDIQIPSSILSRSAGPSLTSPLPKAPAASPPPPAAPAPELKVDHIFHESSKVDEDEELEQPDETVKDRIHFIVNNMSISNLEAKIPEVRKMLLPAYHAWLANYLVVKRISTQPNYHTVYLIFIEKLMRPELESEILKRTLQNARKLLTSGTITTNSQQRSLLKNLGSWIGVFTLARNKPLLQRDLDLKELLYVGYETGHLIAVTPFVAKILEGCKKSKIFKPPNPWVMGLIHAMSEIYDVPDLKLNLKFEIEVLFKSFKLNVEDQRKAQLLHTRSAPPRTANPDFNVKVPKTTSMMGPRSATPPPGSGVKLGRPLTPGKQMKKPGDGFVPAGSPTGREGVPGYGSLGASSGGGAAAESTVIPNLASYVAVNPELPLRNVNLRRLVPLAVDRAIREVISPVVERSVTIACITTREVILKDFATEFDDTKMRKAAHLMVASMSGSLALITAKEPLRNAIGTHLRALLPTTAGDPQQLEHVIQVCSNENTDLGCMLIEKASSEKAMRDIDEALANAYASRRRYQQQQAQVGKAPGADGVHFFEGSASSTAVAASAGSPGAPSGHWPAALPEVFKPKLGGVPPMQLVVYEAFQRIPRPTSMPLSSRPGAGAFPGGVVEKEGDTAGVSVTAALDRFAGLLERFELFVQKIARQAAAAQRELPSLLAIPAESEVFAVLREVRALGGSVRPALRDEACLKIANRIVKFMYELGNGGRGNELFLEILVSSLEALTASCDKLRKEIVGWVLRAPVDDKLKLHCEIIVALIRYKVVDASEFDVYLARNMERNSVAIEFAVHVVRQCLIMEHVGVATQLPNTLEALARIVERHGGATANKNVQILAALLEQARVQKLQSRPTPPAPQQPQKSMGAIGSGSAKSTGERPLVQEHAAFRHTVSNALEHWIAIYKEPTGNSKMHAQYLQMLKQYGLLADDESVSLFFKFGTELCVDACLKSSFAASDPAALKAGAKVPLNYAVLDALTHLMALLVKYLDPSPAAKLQVLNHAVGAIANVLVAAHDLSRKKKAPFDQRVFFRMFVNLMKELTAQEPALDAINLQVLNTFASAYNTLQPLGLPGFVFAWTELISHRCFMPLLLRAKQQRGWQILHRLLMNLLVFMEPFLRHADSAVPLPDSIAALYKGVVRIILVLLHDYPDFLSDFYTSFCDVLPAACVQLRNVILSAFSRSMRLPDPLTLGLQVAQLPEVSVAPRLMPAWGAALTNNGIKDYVDEFLHATANRASAFPSDLISKLMRPAAQLERDPTSCKYALPALNALVLYLGKEGIAEMANGGSTPPPTPSGADAKPSTTSKFEQSAAMDVFRYLADELDTEGRYWYFSSLANHLRYPNSHTHYFSCVILYLFSYSSNKMVKEQITRVLIERLIANRPHPWGLLVTFIELIRNKSYKFWDQDYLECSSEIKEVFDDVARTCLGVKMERERILEEVAKIEAYLASYRPEEGELAFNTSMGCFRAKPLRSVCIRRGIRAQGKEFRGASTKNNYIAALWEHCRSHGTSSPTTTETTRQDTPPLYAAPPNSSHSLIRPAQPTKHCVIRLMNVLFSDGFSHRLAALHAGAEDRSFWEDVAASYCSTSLELDGLISAHQRYRTLNPSAAEPHPPAKLRDVWNTLCVVYEAAFERVLMTDKSSGNFSEVYQGRLDVLYLHEWLRIRPELTSTVGIKLLEQEDTEQSSSPSDVSETQSNYEASEADLETNNTQTVVEVATAESVPETQMNDVKIIADTQTLNTEEGIPEAETSRDSTQSIVETQVDEEHADEVRECTETQTKKRRLITDILQRDAPDEMEIKRRRLNDSSDGDDEISGL</sequence>
<dbReference type="GO" id="GO:0000932">
    <property type="term" value="C:P-body"/>
    <property type="evidence" value="ECO:0000318"/>
    <property type="project" value="GO_Central"/>
</dbReference>
<evidence type="ECO:0000259" key="11">
    <source>
        <dbReference type="Pfam" id="PF16418"/>
    </source>
</evidence>
<keyword evidence="2" id="KW-0678">Repressor</keyword>
<feature type="region of interest" description="Disordered" evidence="6">
    <location>
        <begin position="1774"/>
        <end position="1802"/>
    </location>
</feature>